<accession>A0ACD3RK71</accession>
<organism evidence="1 2">
    <name type="scientific">Larimichthys crocea</name>
    <name type="common">Large yellow croaker</name>
    <name type="synonym">Pseudosciaena crocea</name>
    <dbReference type="NCBI Taxonomy" id="215358"/>
    <lineage>
        <taxon>Eukaryota</taxon>
        <taxon>Metazoa</taxon>
        <taxon>Chordata</taxon>
        <taxon>Craniata</taxon>
        <taxon>Vertebrata</taxon>
        <taxon>Euteleostomi</taxon>
        <taxon>Actinopterygii</taxon>
        <taxon>Neopterygii</taxon>
        <taxon>Teleostei</taxon>
        <taxon>Neoteleostei</taxon>
        <taxon>Acanthomorphata</taxon>
        <taxon>Eupercaria</taxon>
        <taxon>Sciaenidae</taxon>
        <taxon>Larimichthys</taxon>
    </lineage>
</organism>
<protein>
    <submittedName>
        <fullName evidence="1">Uncharacterized protein</fullName>
    </submittedName>
</protein>
<evidence type="ECO:0000313" key="1">
    <source>
        <dbReference type="EMBL" id="TMS19843.1"/>
    </source>
</evidence>
<sequence length="575" mass="65857">MSMDEQEYADAVLVTEAGPQWLQAEVERLTRELRETTHEKIQAAEYGLAVLEEKQQLKQRFDELETEYETVRHELDQLKEAFGQAYSTHKKVAADGESREESLILESASKEALYQQKVLELQNELRQAKASFTSVQAENERLSSIALEMRENSELAELQRGQLRDDIREYKVREARLLQDYSELEEENISLQKQVSVLRQNQVEFEGLKHEIRRLEEDSECLHSQLEESMRLREIAERQLTEALETIKTEREQKATLRKELSHYMTIGGSVYNSSFNISIDNLKHDDPSNATEPDNDDLIRGFENGLGKTGDALKPAPSLVDDLLSELNISEIQKLKQQLVQVEREKVALINSLQESQKQLEQAYGTVSEQKETVNRLTENLSAMRKLQASKERQSALDSEKDRDSHDDGDYYELDINGPEILQCKYTVAVSEAGELRQELKTLRAKYEECRSQYEDERARLESDVQELRSSLASLEKISQADKAEVARLEKELRLVSEAAGESLGSLNVAQDELIAFSEELANLYNHVCMCNNETPNRVMLDYYKEGKAIVRRGQEGKEHQSSVLITNGLISED</sequence>
<comment type="caution">
    <text evidence="1">The sequence shown here is derived from an EMBL/GenBank/DDBJ whole genome shotgun (WGS) entry which is preliminary data.</text>
</comment>
<gene>
    <name evidence="1" type="ORF">E3U43_004164</name>
</gene>
<dbReference type="EMBL" id="CM011678">
    <property type="protein sequence ID" value="TMS19843.1"/>
    <property type="molecule type" value="Genomic_DNA"/>
</dbReference>
<keyword evidence="2" id="KW-1185">Reference proteome</keyword>
<proteinExistence type="predicted"/>
<name>A0ACD3RK71_LARCR</name>
<dbReference type="Proteomes" id="UP000793456">
    <property type="component" value="Chromosome V"/>
</dbReference>
<reference evidence="1" key="1">
    <citation type="submission" date="2018-11" db="EMBL/GenBank/DDBJ databases">
        <title>The sequence and de novo assembly of Larimichthys crocea genome using PacBio and Hi-C technologies.</title>
        <authorList>
            <person name="Xu P."/>
            <person name="Chen B."/>
            <person name="Zhou Z."/>
            <person name="Ke Q."/>
            <person name="Wu Y."/>
            <person name="Bai H."/>
            <person name="Pu F."/>
        </authorList>
    </citation>
    <scope>NUCLEOTIDE SEQUENCE</scope>
    <source>
        <tissue evidence="1">Muscle</tissue>
    </source>
</reference>
<evidence type="ECO:0000313" key="2">
    <source>
        <dbReference type="Proteomes" id="UP000793456"/>
    </source>
</evidence>